<keyword evidence="4" id="KW-1185">Reference proteome</keyword>
<dbReference type="Gene3D" id="3.20.20.140">
    <property type="entry name" value="Metal-dependent hydrolases"/>
    <property type="match status" value="1"/>
</dbReference>
<accession>A0ABV7HN65</accession>
<proteinExistence type="inferred from homology"/>
<dbReference type="InterPro" id="IPR032466">
    <property type="entry name" value="Metal_Hydrolase"/>
</dbReference>
<dbReference type="Proteomes" id="UP001595548">
    <property type="component" value="Unassembled WGS sequence"/>
</dbReference>
<organism evidence="3 4">
    <name type="scientific">Gilvimarinus japonicus</name>
    <dbReference type="NCBI Taxonomy" id="1796469"/>
    <lineage>
        <taxon>Bacteria</taxon>
        <taxon>Pseudomonadati</taxon>
        <taxon>Pseudomonadota</taxon>
        <taxon>Gammaproteobacteria</taxon>
        <taxon>Cellvibrionales</taxon>
        <taxon>Cellvibrionaceae</taxon>
        <taxon>Gilvimarinus</taxon>
    </lineage>
</organism>
<protein>
    <submittedName>
        <fullName evidence="3">Amidohydrolase family protein</fullName>
    </submittedName>
</protein>
<sequence>MEIIDAHQHLWQLARPECQWPTSDLTPIYRDFSAADFNAVSGPVGVSGSVLVQSQPCAADTEYLLQQAEVNAGVGAVVGWADLAAPESPRCIAQLARHRKLRGLRPMLQCIAEPDWIIRPAQAPGLEAMITARLSLDALISSRHLGAIRQLAARYPELNIIIDHGAKPNIAEGQWGDWYEPLAALAAQANVSCKLSGLITEAATSAELTQTGRYIEALWRLFGPDRLLWGSDWPVLNLQSDYPSWLTFCRQWLNANAPEAEAAVLAGNAKRLYRIQ</sequence>
<dbReference type="Pfam" id="PF04909">
    <property type="entry name" value="Amidohydro_2"/>
    <property type="match status" value="1"/>
</dbReference>
<dbReference type="SUPFAM" id="SSF51556">
    <property type="entry name" value="Metallo-dependent hydrolases"/>
    <property type="match status" value="1"/>
</dbReference>
<dbReference type="PANTHER" id="PTHR43569:SF2">
    <property type="entry name" value="AMIDOHYDROLASE-RELATED DOMAIN-CONTAINING PROTEIN"/>
    <property type="match status" value="1"/>
</dbReference>
<comment type="caution">
    <text evidence="3">The sequence shown here is derived from an EMBL/GenBank/DDBJ whole genome shotgun (WGS) entry which is preliminary data.</text>
</comment>
<gene>
    <name evidence="3" type="ORF">ACFOEB_01840</name>
</gene>
<dbReference type="EMBL" id="JBHRTL010000003">
    <property type="protein sequence ID" value="MFC3153925.1"/>
    <property type="molecule type" value="Genomic_DNA"/>
</dbReference>
<evidence type="ECO:0000313" key="4">
    <source>
        <dbReference type="Proteomes" id="UP001595548"/>
    </source>
</evidence>
<comment type="similarity">
    <text evidence="1">Belongs to the metallo-dependent hydrolases superfamily.</text>
</comment>
<dbReference type="InterPro" id="IPR006680">
    <property type="entry name" value="Amidohydro-rel"/>
</dbReference>
<dbReference type="PANTHER" id="PTHR43569">
    <property type="entry name" value="AMIDOHYDROLASE"/>
    <property type="match status" value="1"/>
</dbReference>
<dbReference type="RefSeq" id="WP_382413972.1">
    <property type="nucleotide sequence ID" value="NZ_AP031500.1"/>
</dbReference>
<evidence type="ECO:0000313" key="3">
    <source>
        <dbReference type="EMBL" id="MFC3153925.1"/>
    </source>
</evidence>
<name>A0ABV7HN65_9GAMM</name>
<evidence type="ECO:0000259" key="2">
    <source>
        <dbReference type="Pfam" id="PF04909"/>
    </source>
</evidence>
<reference evidence="4" key="1">
    <citation type="journal article" date="2019" name="Int. J. Syst. Evol. Microbiol.">
        <title>The Global Catalogue of Microorganisms (GCM) 10K type strain sequencing project: providing services to taxonomists for standard genome sequencing and annotation.</title>
        <authorList>
            <consortium name="The Broad Institute Genomics Platform"/>
            <consortium name="The Broad Institute Genome Sequencing Center for Infectious Disease"/>
            <person name="Wu L."/>
            <person name="Ma J."/>
        </authorList>
    </citation>
    <scope>NUCLEOTIDE SEQUENCE [LARGE SCALE GENOMIC DNA]</scope>
    <source>
        <strain evidence="4">KCTC 52141</strain>
    </source>
</reference>
<evidence type="ECO:0000256" key="1">
    <source>
        <dbReference type="ARBA" id="ARBA00038310"/>
    </source>
</evidence>
<dbReference type="InterPro" id="IPR052350">
    <property type="entry name" value="Metallo-dep_Lactonases"/>
</dbReference>
<feature type="domain" description="Amidohydrolase-related" evidence="2">
    <location>
        <begin position="4"/>
        <end position="275"/>
    </location>
</feature>